<dbReference type="eggNOG" id="COG1181">
    <property type="taxonomic scope" value="Bacteria"/>
</dbReference>
<dbReference type="InterPro" id="IPR011761">
    <property type="entry name" value="ATP-grasp"/>
</dbReference>
<dbReference type="InterPro" id="IPR006334">
    <property type="entry name" value="Glut_cys_ligase"/>
</dbReference>
<comment type="pathway">
    <text evidence="3 13">Sulfur metabolism; glutathione biosynthesis; glutathione from L-cysteine and L-glutamate: step 1/2.</text>
</comment>
<comment type="function">
    <text evidence="13">Synthesizes glutathione from L-glutamate and L-cysteine via gamma-L-glutamyl-L-cysteine.</text>
</comment>
<comment type="catalytic activity">
    <reaction evidence="13">
        <text>gamma-L-glutamyl-L-cysteine + glycine + ATP = glutathione + ADP + phosphate + H(+)</text>
        <dbReference type="Rhea" id="RHEA:13557"/>
        <dbReference type="ChEBI" id="CHEBI:15378"/>
        <dbReference type="ChEBI" id="CHEBI:30616"/>
        <dbReference type="ChEBI" id="CHEBI:43474"/>
        <dbReference type="ChEBI" id="CHEBI:57305"/>
        <dbReference type="ChEBI" id="CHEBI:57925"/>
        <dbReference type="ChEBI" id="CHEBI:58173"/>
        <dbReference type="ChEBI" id="CHEBI:456216"/>
        <dbReference type="EC" id="6.3.2.3"/>
    </reaction>
</comment>
<dbReference type="EC" id="6.3.2.2" evidence="13"/>
<dbReference type="SUPFAM" id="SSF55931">
    <property type="entry name" value="Glutamine synthetase/guanido kinase"/>
    <property type="match status" value="1"/>
</dbReference>
<evidence type="ECO:0000256" key="1">
    <source>
        <dbReference type="ARBA" id="ARBA00001936"/>
    </source>
</evidence>
<dbReference type="InterPro" id="IPR007370">
    <property type="entry name" value="Glu_cys_ligase"/>
</dbReference>
<keyword evidence="6" id="KW-0479">Metal-binding</keyword>
<evidence type="ECO:0000313" key="16">
    <source>
        <dbReference type="Proteomes" id="UP000051500"/>
    </source>
</evidence>
<dbReference type="Pfam" id="PF18419">
    <property type="entry name" value="ATP-grasp_6"/>
    <property type="match status" value="1"/>
</dbReference>
<comment type="catalytic activity">
    <reaction evidence="12 13">
        <text>L-cysteine + L-glutamate + ATP = gamma-L-glutamyl-L-cysteine + ADP + phosphate + H(+)</text>
        <dbReference type="Rhea" id="RHEA:13285"/>
        <dbReference type="ChEBI" id="CHEBI:15378"/>
        <dbReference type="ChEBI" id="CHEBI:29985"/>
        <dbReference type="ChEBI" id="CHEBI:30616"/>
        <dbReference type="ChEBI" id="CHEBI:35235"/>
        <dbReference type="ChEBI" id="CHEBI:43474"/>
        <dbReference type="ChEBI" id="CHEBI:58173"/>
        <dbReference type="ChEBI" id="CHEBI:456216"/>
        <dbReference type="EC" id="6.3.2.2"/>
    </reaction>
</comment>
<dbReference type="GO" id="GO:0005829">
    <property type="term" value="C:cytosol"/>
    <property type="evidence" value="ECO:0007669"/>
    <property type="project" value="TreeGrafter"/>
</dbReference>
<keyword evidence="7 13" id="KW-0547">Nucleotide-binding</keyword>
<dbReference type="AlphaFoldDB" id="A0A0R2KQK8"/>
<feature type="region of interest" description="Glutamate--cysteine ligase" evidence="13">
    <location>
        <begin position="1"/>
        <end position="341"/>
    </location>
</feature>
<dbReference type="UniPathway" id="UPA00142">
    <property type="reaction ID" value="UER00209"/>
</dbReference>
<dbReference type="Pfam" id="PF04262">
    <property type="entry name" value="Glu_cys_ligase"/>
    <property type="match status" value="2"/>
</dbReference>
<evidence type="ECO:0000256" key="11">
    <source>
        <dbReference type="ARBA" id="ARBA00023268"/>
    </source>
</evidence>
<comment type="pathway">
    <text evidence="13">Sulfur metabolism; glutathione biosynthesis; glutathione from L-cysteine and L-glutamate: step 2/2.</text>
</comment>
<evidence type="ECO:0000256" key="6">
    <source>
        <dbReference type="ARBA" id="ARBA00022723"/>
    </source>
</evidence>
<protein>
    <recommendedName>
        <fullName evidence="13">Glutathione biosynthesis bifunctional protein GshAB</fullName>
    </recommendedName>
    <alternativeName>
        <fullName evidence="13">Gamma-GCS-GS</fullName>
        <shortName evidence="13">GCS-GS</shortName>
    </alternativeName>
    <domain>
        <recommendedName>
            <fullName evidence="13">Glutamate--cysteine ligase</fullName>
            <ecNumber evidence="13">6.3.2.2</ecNumber>
        </recommendedName>
        <alternativeName>
            <fullName evidence="13">Gamma-ECS</fullName>
            <shortName evidence="13">GCS</shortName>
        </alternativeName>
        <alternativeName>
            <fullName evidence="13">Gamma-glutamylcysteine synthetase</fullName>
        </alternativeName>
    </domain>
    <domain>
        <recommendedName>
            <fullName evidence="13">Glutathione synthetase</fullName>
            <ecNumber evidence="13">6.3.2.3</ecNumber>
        </recommendedName>
        <alternativeName>
            <fullName evidence="13">GSH synthetase</fullName>
            <shortName evidence="13">GS</shortName>
            <shortName evidence="13">GSH-S</shortName>
            <shortName evidence="13">GSHase</shortName>
        </alternativeName>
        <alternativeName>
            <fullName evidence="13">Glutathione synthase</fullName>
        </alternativeName>
    </domain>
</protein>
<keyword evidence="10" id="KW-0464">Manganese</keyword>
<dbReference type="HAMAP" id="MF_00782">
    <property type="entry name" value="Glut_biosynth"/>
    <property type="match status" value="1"/>
</dbReference>
<dbReference type="GO" id="GO:0046872">
    <property type="term" value="F:metal ion binding"/>
    <property type="evidence" value="ECO:0007669"/>
    <property type="project" value="UniProtKB-KW"/>
</dbReference>
<comment type="subunit">
    <text evidence="13">Monomer.</text>
</comment>
<dbReference type="NCBIfam" id="NF002688">
    <property type="entry name" value="PRK02471.1"/>
    <property type="match status" value="1"/>
</dbReference>
<comment type="cofactor">
    <cofactor evidence="2">
        <name>Mg(2+)</name>
        <dbReference type="ChEBI" id="CHEBI:18420"/>
    </cofactor>
</comment>
<dbReference type="PROSITE" id="PS50975">
    <property type="entry name" value="ATP_GRASP"/>
    <property type="match status" value="1"/>
</dbReference>
<dbReference type="InterPro" id="IPR014746">
    <property type="entry name" value="Gln_synth/guanido_kin_cat_dom"/>
</dbReference>
<evidence type="ECO:0000256" key="2">
    <source>
        <dbReference type="ARBA" id="ARBA00001946"/>
    </source>
</evidence>
<dbReference type="GO" id="GO:0004357">
    <property type="term" value="F:glutamate-cysteine ligase activity"/>
    <property type="evidence" value="ECO:0007669"/>
    <property type="project" value="UniProtKB-UniRule"/>
</dbReference>
<dbReference type="GO" id="GO:0005524">
    <property type="term" value="F:ATP binding"/>
    <property type="evidence" value="ECO:0007669"/>
    <property type="project" value="UniProtKB-UniRule"/>
</dbReference>
<dbReference type="eggNOG" id="COG2918">
    <property type="taxonomic scope" value="Bacteria"/>
</dbReference>
<keyword evidence="11 13" id="KW-0511">Multifunctional enzyme</keyword>
<dbReference type="InterPro" id="IPR040657">
    <property type="entry name" value="GshAB_ATP-grasp"/>
</dbReference>
<dbReference type="Gene3D" id="3.30.470.20">
    <property type="entry name" value="ATP-grasp fold, B domain"/>
    <property type="match status" value="2"/>
</dbReference>
<gene>
    <name evidence="13" type="primary">gshAB</name>
    <name evidence="13" type="synonym">gshF</name>
    <name evidence="15" type="ORF">IV53_GL000828</name>
</gene>
<dbReference type="SUPFAM" id="SSF56059">
    <property type="entry name" value="Glutathione synthetase ATP-binding domain-like"/>
    <property type="match status" value="1"/>
</dbReference>
<dbReference type="STRING" id="1122146.IV53_GL000828"/>
<dbReference type="Gene3D" id="3.30.590.20">
    <property type="match status" value="1"/>
</dbReference>
<keyword evidence="4 13" id="KW-0436">Ligase</keyword>
<organism evidence="15 16">
    <name type="scientific">Ligilactobacillus ceti DSM 22408</name>
    <dbReference type="NCBI Taxonomy" id="1122146"/>
    <lineage>
        <taxon>Bacteria</taxon>
        <taxon>Bacillati</taxon>
        <taxon>Bacillota</taxon>
        <taxon>Bacilli</taxon>
        <taxon>Lactobacillales</taxon>
        <taxon>Lactobacillaceae</taxon>
        <taxon>Ligilactobacillus</taxon>
    </lineage>
</organism>
<dbReference type="NCBIfam" id="TIGR01435">
    <property type="entry name" value="glu_cys_lig_rel"/>
    <property type="match status" value="1"/>
</dbReference>
<keyword evidence="16" id="KW-1185">Reference proteome</keyword>
<evidence type="ECO:0000259" key="14">
    <source>
        <dbReference type="PROSITE" id="PS50975"/>
    </source>
</evidence>
<evidence type="ECO:0000256" key="8">
    <source>
        <dbReference type="ARBA" id="ARBA00022840"/>
    </source>
</evidence>
<evidence type="ECO:0000256" key="5">
    <source>
        <dbReference type="ARBA" id="ARBA00022684"/>
    </source>
</evidence>
<dbReference type="GO" id="GO:0004363">
    <property type="term" value="F:glutathione synthase activity"/>
    <property type="evidence" value="ECO:0007669"/>
    <property type="project" value="UniProtKB-UniRule"/>
</dbReference>
<keyword evidence="8 13" id="KW-0067">ATP-binding</keyword>
<dbReference type="Proteomes" id="UP000051500">
    <property type="component" value="Unassembled WGS sequence"/>
</dbReference>
<dbReference type="PATRIC" id="fig|1122146.4.peg.858"/>
<evidence type="ECO:0000256" key="13">
    <source>
        <dbReference type="HAMAP-Rule" id="MF_00782"/>
    </source>
</evidence>
<dbReference type="EMBL" id="JQBZ01000025">
    <property type="protein sequence ID" value="KRN88858.1"/>
    <property type="molecule type" value="Genomic_DNA"/>
</dbReference>
<evidence type="ECO:0000313" key="15">
    <source>
        <dbReference type="EMBL" id="KRN88858.1"/>
    </source>
</evidence>
<dbReference type="EC" id="6.3.2.3" evidence="13"/>
<comment type="similarity">
    <text evidence="13">In the N-terminal section; belongs to the glutamate--cysteine ligase type 1 family. Type 2 subfamily.</text>
</comment>
<sequence>MKWIMSELAEIIMDSRVLPYLWQHNLGLEKESQRVTTHGQLAQTNHPSLLGKRRYHPYLQTDFSESQVELITPVTKSVSELMRWLAALHDVIYRTLPENELLSPLSMPPSFSDDLTEIKIARLEKYCDVLYRRYLAKTYGKAQQMICGIHFNFSFDDELLDKLYTVSQTTDSFKTFKNDLYLKVARNYLRYQWLITYLMGASPVANANYTSRAGDFQGTMRSIRNSIYGYTNHEKLNVSYDNLADYVHDLEKLIQQQKIICEKEYYAPVRLKGGASLTELLENGIEYIELRNIDLNPFSAYGVTNEQISFLQALMVYLAYLPENDELNTMEQGNKISKIIAAEKPNEVSQYQMLGLQFLAGFEEWIQRINADIDDQVIQQAKLYFEEPKETLSARWLQQIHFDQTKISVQFALENKQEALLKPYQLAGFTTMELSTQILMFDAIQKGIQVKVLDESEQFIQLQYKGHIEYVKNANMTSKDNYIVPLMMENKLVTKKVLQTAGYQVPKGIECNAIEEAKKYYPKFAQSGFVIKPKSTNFGLGITIFKSGAKEPEYQLALERAFQQDKTVLIEEYVPGTEYRFFVLDGEVKSVILREPANVIGDGKHTIAQLVALKNESPLRGSHYQTPLEFIKLGEIEQSLLAQQGLTVADILPKNQKIFLRVNSNVSTGGDSIDVTDQIPFEYQKVIAAASDALGAKVCGLDVIITDPKQKVTAPGAYSIIEANFNPAMHMHAYPYKGASHRLTMDILKMLYPELE</sequence>
<evidence type="ECO:0000256" key="10">
    <source>
        <dbReference type="ARBA" id="ARBA00023211"/>
    </source>
</evidence>
<comment type="caution">
    <text evidence="15">The sequence shown here is derived from an EMBL/GenBank/DDBJ whole genome shotgun (WGS) entry which is preliminary data.</text>
</comment>
<comment type="cofactor">
    <cofactor evidence="1">
        <name>Mn(2+)</name>
        <dbReference type="ChEBI" id="CHEBI:29035"/>
    </cofactor>
</comment>
<accession>A0A0R2KQK8</accession>
<name>A0A0R2KQK8_9LACO</name>
<dbReference type="PANTHER" id="PTHR38761:SF1">
    <property type="entry name" value="GLUTAMATE--CYSTEINE LIGASE"/>
    <property type="match status" value="1"/>
</dbReference>
<keyword evidence="5 13" id="KW-0317">Glutathione biosynthesis</keyword>
<keyword evidence="9" id="KW-0460">Magnesium</keyword>
<feature type="domain" description="ATP-grasp" evidence="14">
    <location>
        <begin position="495"/>
        <end position="756"/>
    </location>
</feature>
<evidence type="ECO:0000256" key="4">
    <source>
        <dbReference type="ARBA" id="ARBA00022598"/>
    </source>
</evidence>
<evidence type="ECO:0000256" key="12">
    <source>
        <dbReference type="ARBA" id="ARBA00048819"/>
    </source>
</evidence>
<evidence type="ECO:0000256" key="3">
    <source>
        <dbReference type="ARBA" id="ARBA00005006"/>
    </source>
</evidence>
<reference evidence="15 16" key="1">
    <citation type="journal article" date="2015" name="Genome Announc.">
        <title>Expanding the biotechnology potential of lactobacilli through comparative genomics of 213 strains and associated genera.</title>
        <authorList>
            <person name="Sun Z."/>
            <person name="Harris H.M."/>
            <person name="McCann A."/>
            <person name="Guo C."/>
            <person name="Argimon S."/>
            <person name="Zhang W."/>
            <person name="Yang X."/>
            <person name="Jeffery I.B."/>
            <person name="Cooney J.C."/>
            <person name="Kagawa T.F."/>
            <person name="Liu W."/>
            <person name="Song Y."/>
            <person name="Salvetti E."/>
            <person name="Wrobel A."/>
            <person name="Rasinkangas P."/>
            <person name="Parkhill J."/>
            <person name="Rea M.C."/>
            <person name="O'Sullivan O."/>
            <person name="Ritari J."/>
            <person name="Douillard F.P."/>
            <person name="Paul Ross R."/>
            <person name="Yang R."/>
            <person name="Briner A.E."/>
            <person name="Felis G.E."/>
            <person name="de Vos W.M."/>
            <person name="Barrangou R."/>
            <person name="Klaenhammer T.R."/>
            <person name="Caufield P.W."/>
            <person name="Cui Y."/>
            <person name="Zhang H."/>
            <person name="O'Toole P.W."/>
        </authorList>
    </citation>
    <scope>NUCLEOTIDE SEQUENCE [LARGE SCALE GENOMIC DNA]</scope>
    <source>
        <strain evidence="15 16">DSM 22408</strain>
    </source>
</reference>
<evidence type="ECO:0000256" key="9">
    <source>
        <dbReference type="ARBA" id="ARBA00022842"/>
    </source>
</evidence>
<dbReference type="InterPro" id="IPR006335">
    <property type="entry name" value="Glut_biosynth"/>
</dbReference>
<proteinExistence type="inferred from homology"/>
<dbReference type="PANTHER" id="PTHR38761">
    <property type="entry name" value="GLUTAMATE--CYSTEINE LIGASE"/>
    <property type="match status" value="1"/>
</dbReference>
<evidence type="ECO:0000256" key="7">
    <source>
        <dbReference type="ARBA" id="ARBA00022741"/>
    </source>
</evidence>